<accession>A0A9X2C166</accession>
<dbReference type="Gene3D" id="3.50.70.10">
    <property type="match status" value="1"/>
</dbReference>
<dbReference type="InterPro" id="IPR036298">
    <property type="entry name" value="Chalcone_isomerase_sf"/>
</dbReference>
<reference evidence="2" key="1">
    <citation type="submission" date="2021-11" db="EMBL/GenBank/DDBJ databases">
        <title>BS-T2-15 a new species belonging to the Comamonadaceae family isolated from the soil of a French oak forest.</title>
        <authorList>
            <person name="Mieszkin S."/>
            <person name="Alain K."/>
        </authorList>
    </citation>
    <scope>NUCLEOTIDE SEQUENCE</scope>
    <source>
        <strain evidence="2">BS-T2-15</strain>
    </source>
</reference>
<proteinExistence type="predicted"/>
<gene>
    <name evidence="2" type="ORF">LPC04_22650</name>
</gene>
<keyword evidence="3" id="KW-1185">Reference proteome</keyword>
<evidence type="ECO:0000313" key="3">
    <source>
        <dbReference type="Proteomes" id="UP001139353"/>
    </source>
</evidence>
<dbReference type="EMBL" id="JAJLJH010000009">
    <property type="protein sequence ID" value="MCK9688518.1"/>
    <property type="molecule type" value="Genomic_DNA"/>
</dbReference>
<comment type="caution">
    <text evidence="2">The sequence shown here is derived from an EMBL/GenBank/DDBJ whole genome shotgun (WGS) entry which is preliminary data.</text>
</comment>
<dbReference type="AlphaFoldDB" id="A0A9X2C166"/>
<keyword evidence="2" id="KW-0413">Isomerase</keyword>
<sequence length="220" mass="22800">MIHDPWRRPARRAFAGARAIGQGLLGVALIALVALAFLPGANAAEAATPITLEDQTFPADARVAGTPLQLNGVGLRAAFIYKVYVAGLYLPTHAATGPEVLAESGPKRLQVRLLMDGPSDEFAKAFTGGIARRTPAGQVAAMGDRIAAFDRTLRSVGNVRKGDIVNLDYAPAVGLTMTVNGKPFGAPVPGADLYAALLGIFVGDQPVDARMKAGMLGLAS</sequence>
<organism evidence="2 3">
    <name type="scientific">Scleromatobacter humisilvae</name>
    <dbReference type="NCBI Taxonomy" id="2897159"/>
    <lineage>
        <taxon>Bacteria</taxon>
        <taxon>Pseudomonadati</taxon>
        <taxon>Pseudomonadota</taxon>
        <taxon>Betaproteobacteria</taxon>
        <taxon>Burkholderiales</taxon>
        <taxon>Sphaerotilaceae</taxon>
        <taxon>Scleromatobacter</taxon>
    </lineage>
</organism>
<evidence type="ECO:0000259" key="1">
    <source>
        <dbReference type="Pfam" id="PF16036"/>
    </source>
</evidence>
<evidence type="ECO:0000313" key="2">
    <source>
        <dbReference type="EMBL" id="MCK9688518.1"/>
    </source>
</evidence>
<dbReference type="InterPro" id="IPR016087">
    <property type="entry name" value="Chalcone_isomerase"/>
</dbReference>
<dbReference type="Proteomes" id="UP001139353">
    <property type="component" value="Unassembled WGS sequence"/>
</dbReference>
<protein>
    <submittedName>
        <fullName evidence="2">Chalcone isomerase family protein</fullName>
    </submittedName>
</protein>
<dbReference type="RefSeq" id="WP_275684566.1">
    <property type="nucleotide sequence ID" value="NZ_JAJLJH010000009.1"/>
</dbReference>
<dbReference type="GO" id="GO:0016872">
    <property type="term" value="F:intramolecular lyase activity"/>
    <property type="evidence" value="ECO:0007669"/>
    <property type="project" value="InterPro"/>
</dbReference>
<dbReference type="SUPFAM" id="SSF54626">
    <property type="entry name" value="Chalcone isomerase"/>
    <property type="match status" value="1"/>
</dbReference>
<dbReference type="InterPro" id="IPR016088">
    <property type="entry name" value="Chalcone_isomerase_3-sand"/>
</dbReference>
<feature type="domain" description="Chalcone isomerase" evidence="1">
    <location>
        <begin position="52"/>
        <end position="217"/>
    </location>
</feature>
<dbReference type="Pfam" id="PF16036">
    <property type="entry name" value="Chalcone_3"/>
    <property type="match status" value="1"/>
</dbReference>
<name>A0A9X2C166_9BURK</name>